<dbReference type="Gene3D" id="2.60.40.1120">
    <property type="entry name" value="Carboxypeptidase-like, regulatory domain"/>
    <property type="match status" value="1"/>
</dbReference>
<evidence type="ECO:0000256" key="9">
    <source>
        <dbReference type="ARBA" id="ARBA00023065"/>
    </source>
</evidence>
<keyword evidence="4 14" id="KW-1134">Transmembrane beta strand</keyword>
<evidence type="ECO:0000256" key="13">
    <source>
        <dbReference type="ARBA" id="ARBA00023237"/>
    </source>
</evidence>
<dbReference type="NCBIfam" id="TIGR01783">
    <property type="entry name" value="TonB-siderophor"/>
    <property type="match status" value="1"/>
</dbReference>
<proteinExistence type="inferred from homology"/>
<dbReference type="InterPro" id="IPR008969">
    <property type="entry name" value="CarboxyPept-like_regulatory"/>
</dbReference>
<name>A0ABW4I781_9SPHI</name>
<keyword evidence="20" id="KW-1185">Reference proteome</keyword>
<keyword evidence="11 14" id="KW-0472">Membrane</keyword>
<evidence type="ECO:0000256" key="7">
    <source>
        <dbReference type="ARBA" id="ARBA00022729"/>
    </source>
</evidence>
<gene>
    <name evidence="19" type="ORF">ACFSAH_00280</name>
</gene>
<dbReference type="EMBL" id="JBHUDG010000001">
    <property type="protein sequence ID" value="MFD1628287.1"/>
    <property type="molecule type" value="Genomic_DNA"/>
</dbReference>
<keyword evidence="12 19" id="KW-0675">Receptor</keyword>
<comment type="subcellular location">
    <subcellularLocation>
        <location evidence="1 14">Cell outer membrane</location>
        <topology evidence="1 14">Multi-pass membrane protein</topology>
    </subcellularLocation>
</comment>
<accession>A0ABW4I781</accession>
<keyword evidence="7 16" id="KW-0732">Signal</keyword>
<dbReference type="InterPro" id="IPR000531">
    <property type="entry name" value="Beta-barrel_TonB"/>
</dbReference>
<comment type="caution">
    <text evidence="19">The sequence shown here is derived from an EMBL/GenBank/DDBJ whole genome shotgun (WGS) entry which is preliminary data.</text>
</comment>
<feature type="domain" description="TonB-dependent receptor plug" evidence="18">
    <location>
        <begin position="133"/>
        <end position="226"/>
    </location>
</feature>
<dbReference type="Pfam" id="PF00593">
    <property type="entry name" value="TonB_dep_Rec_b-barrel"/>
    <property type="match status" value="1"/>
</dbReference>
<keyword evidence="9" id="KW-0406">Ion transport</keyword>
<organism evidence="19 20">
    <name type="scientific">Pseudopedobacter beijingensis</name>
    <dbReference type="NCBI Taxonomy" id="1207056"/>
    <lineage>
        <taxon>Bacteria</taxon>
        <taxon>Pseudomonadati</taxon>
        <taxon>Bacteroidota</taxon>
        <taxon>Sphingobacteriia</taxon>
        <taxon>Sphingobacteriales</taxon>
        <taxon>Sphingobacteriaceae</taxon>
        <taxon>Pseudopedobacter</taxon>
    </lineage>
</organism>
<feature type="chain" id="PRO_5045419001" evidence="16">
    <location>
        <begin position="20"/>
        <end position="797"/>
    </location>
</feature>
<dbReference type="Pfam" id="PF07715">
    <property type="entry name" value="Plug"/>
    <property type="match status" value="1"/>
</dbReference>
<keyword evidence="3 14" id="KW-0813">Transport</keyword>
<keyword evidence="5" id="KW-0410">Iron transport</keyword>
<keyword evidence="8" id="KW-0408">Iron</keyword>
<dbReference type="PROSITE" id="PS52016">
    <property type="entry name" value="TONB_DEPENDENT_REC_3"/>
    <property type="match status" value="1"/>
</dbReference>
<comment type="similarity">
    <text evidence="2 14 15">Belongs to the TonB-dependent receptor family.</text>
</comment>
<evidence type="ECO:0000256" key="3">
    <source>
        <dbReference type="ARBA" id="ARBA00022448"/>
    </source>
</evidence>
<dbReference type="InterPro" id="IPR012910">
    <property type="entry name" value="Plug_dom"/>
</dbReference>
<dbReference type="Gene3D" id="2.40.170.20">
    <property type="entry name" value="TonB-dependent receptor, beta-barrel domain"/>
    <property type="match status" value="1"/>
</dbReference>
<evidence type="ECO:0000259" key="17">
    <source>
        <dbReference type="Pfam" id="PF00593"/>
    </source>
</evidence>
<keyword evidence="6 14" id="KW-0812">Transmembrane</keyword>
<dbReference type="Proteomes" id="UP001597118">
    <property type="component" value="Unassembled WGS sequence"/>
</dbReference>
<protein>
    <submittedName>
        <fullName evidence="19">TonB-dependent siderophore receptor</fullName>
    </submittedName>
</protein>
<evidence type="ECO:0000256" key="4">
    <source>
        <dbReference type="ARBA" id="ARBA00022452"/>
    </source>
</evidence>
<dbReference type="InterPro" id="IPR039426">
    <property type="entry name" value="TonB-dep_rcpt-like"/>
</dbReference>
<evidence type="ECO:0000256" key="11">
    <source>
        <dbReference type="ARBA" id="ARBA00023136"/>
    </source>
</evidence>
<reference evidence="20" key="1">
    <citation type="journal article" date="2019" name="Int. J. Syst. Evol. Microbiol.">
        <title>The Global Catalogue of Microorganisms (GCM) 10K type strain sequencing project: providing services to taxonomists for standard genome sequencing and annotation.</title>
        <authorList>
            <consortium name="The Broad Institute Genomics Platform"/>
            <consortium name="The Broad Institute Genome Sequencing Center for Infectious Disease"/>
            <person name="Wu L."/>
            <person name="Ma J."/>
        </authorList>
    </citation>
    <scope>NUCLEOTIDE SEQUENCE [LARGE SCALE GENOMIC DNA]</scope>
    <source>
        <strain evidence="20">CCUG 53762</strain>
    </source>
</reference>
<evidence type="ECO:0000259" key="18">
    <source>
        <dbReference type="Pfam" id="PF07715"/>
    </source>
</evidence>
<evidence type="ECO:0000256" key="15">
    <source>
        <dbReference type="RuleBase" id="RU003357"/>
    </source>
</evidence>
<dbReference type="PANTHER" id="PTHR32552:SF68">
    <property type="entry name" value="FERRICHROME OUTER MEMBRANE TRANSPORTER_PHAGE RECEPTOR"/>
    <property type="match status" value="1"/>
</dbReference>
<dbReference type="InterPro" id="IPR036942">
    <property type="entry name" value="Beta-barrel_TonB_sf"/>
</dbReference>
<evidence type="ECO:0000256" key="12">
    <source>
        <dbReference type="ARBA" id="ARBA00023170"/>
    </source>
</evidence>
<dbReference type="RefSeq" id="WP_379660674.1">
    <property type="nucleotide sequence ID" value="NZ_JBHUDG010000001.1"/>
</dbReference>
<evidence type="ECO:0000313" key="20">
    <source>
        <dbReference type="Proteomes" id="UP001597118"/>
    </source>
</evidence>
<dbReference type="InterPro" id="IPR037066">
    <property type="entry name" value="Plug_dom_sf"/>
</dbReference>
<evidence type="ECO:0000256" key="6">
    <source>
        <dbReference type="ARBA" id="ARBA00022692"/>
    </source>
</evidence>
<sequence length="797" mass="87734">MVKRFILFLLVTLTTQAFAQHRAILKGRVNDTNGNALPSVSIYVEEANIAGKTDENGEYILKGILPGKYNILYSLVGHSTERVSISFKHGEANINSISLKSLDKELAQVEVFGERYVAPKGLEAITRMPIKPSDQIQSISIISNVVIEEQGALTITDAVRNVPGVTLFGSYGGVKESLSSRGFRGIPVLKNGVRMDSQFQTASIATDMQGVESIQVLKGSAAITQGVITDIGNAGGVVNIVTKTPQFTNSGEVSLRAGSWGQLRPAFDVQNVLDKNRTLAVRLNGSFERADNYRPVVNSNRVYINPSLEWRPTDKTTITIEGDYMNDKRTPVNSTINLGNIDENKLYNLPHNKFLGLNTDVNNTITSSFSARLNRKLTDKLSLRAAYMTSKYNVDNTSTSLSTLTKTNVEWNKRQRTQGRNLRNDKNSTFQLDLVGENVKTGSINHTFQAGFDFRGADASTTNLGSVAIDVIDVFTDIPNSTDKKVVFAAQPEVLSAYNTYGLMAQDVVTFNRYVKAIVGLRYSEITGTKTLTGVTTPSRHAWNPSVGVMVTPISNINVFGSFTNSTSLRSAANLMSNGDEIGPSTTDQVEVGIKSDWLNNRLRFNFTYFDIITKNLSNTEYQPNSDLTTGFYFKAGDLKRKGIEAELNGRILENLQVMLGYAYLDAQYQNSPSYVNGSAPMNAPKHTANGWINYAFNDATLNGLSLGFGVYYVGERPVNEFSLSPDGHGTPTGVKPFDMPAYTTLNAQVGYKIKQYTARFYLNNIADAIGYNSYYRGGYINQIDPRNFSASVSYRF</sequence>
<dbReference type="SUPFAM" id="SSF49464">
    <property type="entry name" value="Carboxypeptidase regulatory domain-like"/>
    <property type="match status" value="1"/>
</dbReference>
<dbReference type="InterPro" id="IPR010105">
    <property type="entry name" value="TonB_sidphr_rcpt"/>
</dbReference>
<evidence type="ECO:0000256" key="10">
    <source>
        <dbReference type="ARBA" id="ARBA00023077"/>
    </source>
</evidence>
<dbReference type="Pfam" id="PF13715">
    <property type="entry name" value="CarbopepD_reg_2"/>
    <property type="match status" value="1"/>
</dbReference>
<keyword evidence="13 14" id="KW-0998">Cell outer membrane</keyword>
<dbReference type="CDD" id="cd01347">
    <property type="entry name" value="ligand_gated_channel"/>
    <property type="match status" value="1"/>
</dbReference>
<evidence type="ECO:0000256" key="16">
    <source>
        <dbReference type="SAM" id="SignalP"/>
    </source>
</evidence>
<keyword evidence="10 15" id="KW-0798">TonB box</keyword>
<evidence type="ECO:0000256" key="8">
    <source>
        <dbReference type="ARBA" id="ARBA00023004"/>
    </source>
</evidence>
<feature type="signal peptide" evidence="16">
    <location>
        <begin position="1"/>
        <end position="19"/>
    </location>
</feature>
<dbReference type="SUPFAM" id="SSF56935">
    <property type="entry name" value="Porins"/>
    <property type="match status" value="1"/>
</dbReference>
<feature type="domain" description="TonB-dependent receptor-like beta-barrel" evidence="17">
    <location>
        <begin position="310"/>
        <end position="766"/>
    </location>
</feature>
<evidence type="ECO:0000256" key="2">
    <source>
        <dbReference type="ARBA" id="ARBA00009810"/>
    </source>
</evidence>
<dbReference type="PANTHER" id="PTHR32552">
    <property type="entry name" value="FERRICHROME IRON RECEPTOR-RELATED"/>
    <property type="match status" value="1"/>
</dbReference>
<evidence type="ECO:0000256" key="14">
    <source>
        <dbReference type="PROSITE-ProRule" id="PRU01360"/>
    </source>
</evidence>
<dbReference type="Gene3D" id="2.170.130.10">
    <property type="entry name" value="TonB-dependent receptor, plug domain"/>
    <property type="match status" value="1"/>
</dbReference>
<evidence type="ECO:0000256" key="5">
    <source>
        <dbReference type="ARBA" id="ARBA00022496"/>
    </source>
</evidence>
<evidence type="ECO:0000256" key="1">
    <source>
        <dbReference type="ARBA" id="ARBA00004571"/>
    </source>
</evidence>
<evidence type="ECO:0000313" key="19">
    <source>
        <dbReference type="EMBL" id="MFD1628287.1"/>
    </source>
</evidence>